<dbReference type="NCBIfam" id="TIGR04056">
    <property type="entry name" value="OMP_RagA_SusC"/>
    <property type="match status" value="1"/>
</dbReference>
<comment type="similarity">
    <text evidence="7">Belongs to the TonB-dependent receptor family.</text>
</comment>
<keyword evidence="5 7" id="KW-0472">Membrane</keyword>
<keyword evidence="8" id="KW-0732">Signal</keyword>
<keyword evidence="2 7" id="KW-0813">Transport</keyword>
<evidence type="ECO:0000256" key="6">
    <source>
        <dbReference type="ARBA" id="ARBA00023237"/>
    </source>
</evidence>
<dbReference type="Pfam" id="PF07715">
    <property type="entry name" value="Plug"/>
    <property type="match status" value="1"/>
</dbReference>
<dbReference type="Gene3D" id="2.60.40.1120">
    <property type="entry name" value="Carboxypeptidase-like, regulatory domain"/>
    <property type="match status" value="1"/>
</dbReference>
<dbReference type="Proteomes" id="UP000619078">
    <property type="component" value="Unassembled WGS sequence"/>
</dbReference>
<dbReference type="SUPFAM" id="SSF56935">
    <property type="entry name" value="Porins"/>
    <property type="match status" value="1"/>
</dbReference>
<protein>
    <submittedName>
        <fullName evidence="10">SusC/RagA family TonB-linked outer membrane protein</fullName>
    </submittedName>
</protein>
<evidence type="ECO:0000256" key="5">
    <source>
        <dbReference type="ARBA" id="ARBA00023136"/>
    </source>
</evidence>
<sequence length="1105" mass="118976">MKLTFILTVMFSLQSVANVYSQQKVTLNLKSTDFNKVITAIQKQTSYHFVFSESKIPASKKINFKADNEEVSSVLKKLLAGSDFTFTQLENNLIVITSKDEVINFAVVSGKVVDDKGMAAPGVTVKVKGTSAGTVTDQNGNYSINVPENGTIVFSYIGFESQEVTVAGKSVINVSLVASSKGLNEVVVTALGIKKDERKLGYSVTTVKGDLLNTAKETNVALSLQGRVAGLSVSGTNGGPGSSARILLRGVTSLGTTQGPLFVINGVPMDNTQRGQSGEWGGADFGDGISNINPDDIETMTVLKGQSASALYGTRAVNGVILITTKSGKKNSGFGVEYNTNYQADKVYDNTDFQTTYGQGLNGAKPTTAAGALSSGNLAWGAKLDGSQVIQFDGNSYAYSKTSDDYTKFYKTGNTFTNTVSLTGGNETGAFRLSLSDLNNHAITPNSGLNRKTFNFNGSQTVIKNLDINLVANYILDNAKNRSGLSDGPGNPNNVQFLAPNEGQSILAPGTKTNGTEQSFTDDIYVTNPYFAAYNFVTNTSRERLISSVSAKYSLTPWAYVQGRVGYDKIHDTRLAITPTGTAFNSSNGSMQTQTTAITEFNSDVLIGAKHDIVKDLLNLDLSVGGNIRKSDASGTFINANNFIIPYFYDLSNGRTRDAGNQGVSKQQVNSAYYTADFSIKNFLVLSTSGRYDAYTSIGSDIGNGIFSPSVSGSFIFSELTHINGLDLGKLRVSFAKTSAGANPYTNRVYYNVNNTINGVSAGSFDTSLPNLFLKPYTLTEFEVGTSLKFLNDRIGLDVTYFDKKTKKEILNGSLDISSGYTSYFVPTGSTQNRGLEVEIHGSPVRSSDFNWTSSFNFTYVNNKVLSTDANNANIGLGTYRPLNATTAFVVGMAGPQILANDYLRNAQGQIIFDAQGLPKATDRKAMGSVIPKFYGGFNNDFSYKNFNFSFLIDYRYGNKVLSATNYYSIFRGLNKSTLPGRETGVVGVGVNEAGAPNTVNVPAQTYYQALARNISALNVLDGSFIKLRQVTLGYAIPKASINRTPFNSITVSLVARNLWTIMKHTDNIDPESNFAPGINYAGIEGTSVPAVRTYGLNVNFKFKK</sequence>
<evidence type="ECO:0000256" key="1">
    <source>
        <dbReference type="ARBA" id="ARBA00004571"/>
    </source>
</evidence>
<accession>A0A926NQV8</accession>
<evidence type="ECO:0000256" key="7">
    <source>
        <dbReference type="PROSITE-ProRule" id="PRU01360"/>
    </source>
</evidence>
<feature type="signal peptide" evidence="8">
    <location>
        <begin position="1"/>
        <end position="17"/>
    </location>
</feature>
<dbReference type="Pfam" id="PF07660">
    <property type="entry name" value="STN"/>
    <property type="match status" value="1"/>
</dbReference>
<dbReference type="EMBL" id="JACWMX010000003">
    <property type="protein sequence ID" value="MBD1393377.1"/>
    <property type="molecule type" value="Genomic_DNA"/>
</dbReference>
<dbReference type="Pfam" id="PF13715">
    <property type="entry name" value="CarbopepD_reg_2"/>
    <property type="match status" value="1"/>
</dbReference>
<dbReference type="AlphaFoldDB" id="A0A926NQV8"/>
<dbReference type="InterPro" id="IPR039426">
    <property type="entry name" value="TonB-dep_rcpt-like"/>
</dbReference>
<reference evidence="10" key="1">
    <citation type="submission" date="2020-09" db="EMBL/GenBank/DDBJ databases">
        <title>Novel species of Mucilaginibacter isolated from a glacier on the Tibetan Plateau.</title>
        <authorList>
            <person name="Liu Q."/>
            <person name="Xin Y.-H."/>
        </authorList>
    </citation>
    <scope>NUCLEOTIDE SEQUENCE</scope>
    <source>
        <strain evidence="10">ZB1P21</strain>
    </source>
</reference>
<gene>
    <name evidence="10" type="ORF">IDJ76_09725</name>
</gene>
<dbReference type="Gene3D" id="2.40.170.20">
    <property type="entry name" value="TonB-dependent receptor, beta-barrel domain"/>
    <property type="match status" value="1"/>
</dbReference>
<comment type="subcellular location">
    <subcellularLocation>
        <location evidence="1 7">Cell outer membrane</location>
        <topology evidence="1 7">Multi-pass membrane protein</topology>
    </subcellularLocation>
</comment>
<dbReference type="PROSITE" id="PS52016">
    <property type="entry name" value="TONB_DEPENDENT_REC_3"/>
    <property type="match status" value="1"/>
</dbReference>
<keyword evidence="11" id="KW-1185">Reference proteome</keyword>
<keyword evidence="6 7" id="KW-0998">Cell outer membrane</keyword>
<feature type="domain" description="Secretin/TonB short N-terminal" evidence="9">
    <location>
        <begin position="47"/>
        <end position="99"/>
    </location>
</feature>
<evidence type="ECO:0000256" key="2">
    <source>
        <dbReference type="ARBA" id="ARBA00022448"/>
    </source>
</evidence>
<dbReference type="NCBIfam" id="TIGR04057">
    <property type="entry name" value="SusC_RagA_signa"/>
    <property type="match status" value="1"/>
</dbReference>
<evidence type="ECO:0000259" key="9">
    <source>
        <dbReference type="SMART" id="SM00965"/>
    </source>
</evidence>
<keyword evidence="4 7" id="KW-0812">Transmembrane</keyword>
<dbReference type="InterPro" id="IPR011662">
    <property type="entry name" value="Secretin/TonB_short_N"/>
</dbReference>
<dbReference type="Gene3D" id="2.170.130.10">
    <property type="entry name" value="TonB-dependent receptor, plug domain"/>
    <property type="match status" value="1"/>
</dbReference>
<organism evidence="10 11">
    <name type="scientific">Mucilaginibacter glaciei</name>
    <dbReference type="NCBI Taxonomy" id="2772109"/>
    <lineage>
        <taxon>Bacteria</taxon>
        <taxon>Pseudomonadati</taxon>
        <taxon>Bacteroidota</taxon>
        <taxon>Sphingobacteriia</taxon>
        <taxon>Sphingobacteriales</taxon>
        <taxon>Sphingobacteriaceae</taxon>
        <taxon>Mucilaginibacter</taxon>
    </lineage>
</organism>
<dbReference type="InterPro" id="IPR036942">
    <property type="entry name" value="Beta-barrel_TonB_sf"/>
</dbReference>
<dbReference type="SUPFAM" id="SSF49464">
    <property type="entry name" value="Carboxypeptidase regulatory domain-like"/>
    <property type="match status" value="1"/>
</dbReference>
<evidence type="ECO:0000256" key="4">
    <source>
        <dbReference type="ARBA" id="ARBA00022692"/>
    </source>
</evidence>
<keyword evidence="3 7" id="KW-1134">Transmembrane beta strand</keyword>
<comment type="caution">
    <text evidence="10">The sequence shown here is derived from an EMBL/GenBank/DDBJ whole genome shotgun (WGS) entry which is preliminary data.</text>
</comment>
<dbReference type="InterPro" id="IPR023997">
    <property type="entry name" value="TonB-dep_OMP_SusC/RagA_CS"/>
</dbReference>
<evidence type="ECO:0000313" key="11">
    <source>
        <dbReference type="Proteomes" id="UP000619078"/>
    </source>
</evidence>
<feature type="chain" id="PRO_5037703609" evidence="8">
    <location>
        <begin position="18"/>
        <end position="1105"/>
    </location>
</feature>
<name>A0A926NQV8_9SPHI</name>
<dbReference type="InterPro" id="IPR008969">
    <property type="entry name" value="CarboxyPept-like_regulatory"/>
</dbReference>
<dbReference type="InterPro" id="IPR012910">
    <property type="entry name" value="Plug_dom"/>
</dbReference>
<evidence type="ECO:0000256" key="3">
    <source>
        <dbReference type="ARBA" id="ARBA00022452"/>
    </source>
</evidence>
<proteinExistence type="inferred from homology"/>
<dbReference type="InterPro" id="IPR037066">
    <property type="entry name" value="Plug_dom_sf"/>
</dbReference>
<dbReference type="InterPro" id="IPR023996">
    <property type="entry name" value="TonB-dep_OMP_SusC/RagA"/>
</dbReference>
<evidence type="ECO:0000313" key="10">
    <source>
        <dbReference type="EMBL" id="MBD1393377.1"/>
    </source>
</evidence>
<dbReference type="GO" id="GO:0009279">
    <property type="term" value="C:cell outer membrane"/>
    <property type="evidence" value="ECO:0007669"/>
    <property type="project" value="UniProtKB-SubCell"/>
</dbReference>
<dbReference type="SMART" id="SM00965">
    <property type="entry name" value="STN"/>
    <property type="match status" value="1"/>
</dbReference>
<evidence type="ECO:0000256" key="8">
    <source>
        <dbReference type="SAM" id="SignalP"/>
    </source>
</evidence>